<dbReference type="Proteomes" id="UP000515154">
    <property type="component" value="Unplaced"/>
</dbReference>
<dbReference type="KEGG" id="osn:115230945"/>
<dbReference type="PANTHER" id="PTHR19446">
    <property type="entry name" value="REVERSE TRANSCRIPTASES"/>
    <property type="match status" value="1"/>
</dbReference>
<keyword evidence="1" id="KW-1185">Reference proteome</keyword>
<reference evidence="2" key="1">
    <citation type="submission" date="2025-08" db="UniProtKB">
        <authorList>
            <consortium name="RefSeq"/>
        </authorList>
    </citation>
    <scope>IDENTIFICATION</scope>
</reference>
<sequence>MGDSKLSGPLHSFYAATKIFGPTRSLVDDLKNAAGSTITDTHGNLDRWKSHFECILNDHIRTPDDLLQNTPQLPIRNRMSLPPSSHEINKALAHMMPEKAPGPDNIPFEFFMHRGPQLTNHLMLLIIRIWKSKNPPPRTTSAMQLSSPSSSRETERIATTIGTSLLSIGSKIFTRILPNRFLILAENVLPESQCGIRTSRGTIDMIVCARQLQEKCPKQQRAMFIFWDQKDT</sequence>
<dbReference type="AlphaFoldDB" id="A0A6P7U3Q6"/>
<organism evidence="1 2">
    <name type="scientific">Octopus sinensis</name>
    <name type="common">East Asian common octopus</name>
    <dbReference type="NCBI Taxonomy" id="2607531"/>
    <lineage>
        <taxon>Eukaryota</taxon>
        <taxon>Metazoa</taxon>
        <taxon>Spiralia</taxon>
        <taxon>Lophotrochozoa</taxon>
        <taxon>Mollusca</taxon>
        <taxon>Cephalopoda</taxon>
        <taxon>Coleoidea</taxon>
        <taxon>Octopodiformes</taxon>
        <taxon>Octopoda</taxon>
        <taxon>Incirrata</taxon>
        <taxon>Octopodidae</taxon>
        <taxon>Octopus</taxon>
    </lineage>
</organism>
<name>A0A6P7U3Q6_9MOLL</name>
<gene>
    <name evidence="2" type="primary">LOC115230945</name>
</gene>
<evidence type="ECO:0000313" key="2">
    <source>
        <dbReference type="RefSeq" id="XP_029656910.1"/>
    </source>
</evidence>
<protein>
    <submittedName>
        <fullName evidence="2">Uncharacterized protein LOC115230945</fullName>
    </submittedName>
</protein>
<proteinExistence type="predicted"/>
<evidence type="ECO:0000313" key="1">
    <source>
        <dbReference type="Proteomes" id="UP000515154"/>
    </source>
</evidence>
<accession>A0A6P7U3Q6</accession>
<dbReference type="RefSeq" id="XP_029656910.1">
    <property type="nucleotide sequence ID" value="XM_029801050.1"/>
</dbReference>